<keyword evidence="2" id="KW-1185">Reference proteome</keyword>
<organism evidence="1 2">
    <name type="scientific">Petrolisthes manimaculis</name>
    <dbReference type="NCBI Taxonomy" id="1843537"/>
    <lineage>
        <taxon>Eukaryota</taxon>
        <taxon>Metazoa</taxon>
        <taxon>Ecdysozoa</taxon>
        <taxon>Arthropoda</taxon>
        <taxon>Crustacea</taxon>
        <taxon>Multicrustacea</taxon>
        <taxon>Malacostraca</taxon>
        <taxon>Eumalacostraca</taxon>
        <taxon>Eucarida</taxon>
        <taxon>Decapoda</taxon>
        <taxon>Pleocyemata</taxon>
        <taxon>Anomura</taxon>
        <taxon>Galatheoidea</taxon>
        <taxon>Porcellanidae</taxon>
        <taxon>Petrolisthes</taxon>
    </lineage>
</organism>
<reference evidence="1" key="1">
    <citation type="submission" date="2023-11" db="EMBL/GenBank/DDBJ databases">
        <title>Genome assemblies of two species of porcelain crab, Petrolisthes cinctipes and Petrolisthes manimaculis (Anomura: Porcellanidae).</title>
        <authorList>
            <person name="Angst P."/>
        </authorList>
    </citation>
    <scope>NUCLEOTIDE SEQUENCE</scope>
    <source>
        <strain evidence="1">PB745_02</strain>
        <tissue evidence="1">Gill</tissue>
    </source>
</reference>
<comment type="caution">
    <text evidence="1">The sequence shown here is derived from an EMBL/GenBank/DDBJ whole genome shotgun (WGS) entry which is preliminary data.</text>
</comment>
<dbReference type="EMBL" id="JAWZYT010000264">
    <property type="protein sequence ID" value="KAK4325717.1"/>
    <property type="molecule type" value="Genomic_DNA"/>
</dbReference>
<evidence type="ECO:0000313" key="1">
    <source>
        <dbReference type="EMBL" id="KAK4325717.1"/>
    </source>
</evidence>
<evidence type="ECO:0000313" key="2">
    <source>
        <dbReference type="Proteomes" id="UP001292094"/>
    </source>
</evidence>
<accession>A0AAE1QI09</accession>
<sequence>MKVLNLLGTQPMAYLNHNQPVVQYDLRLSRPGRYVLLLNYFTPEPTTTTNVVLEGREKGRAILYNCQYSTVYRQVVTDLRGRVGIFYFDTQQLHQS</sequence>
<proteinExistence type="predicted"/>
<name>A0AAE1QI09_9EUCA</name>
<dbReference type="Proteomes" id="UP001292094">
    <property type="component" value="Unassembled WGS sequence"/>
</dbReference>
<protein>
    <submittedName>
        <fullName evidence="1">Uncharacterized protein</fullName>
    </submittedName>
</protein>
<gene>
    <name evidence="1" type="ORF">Pmani_003660</name>
</gene>
<dbReference type="AlphaFoldDB" id="A0AAE1QI09"/>